<dbReference type="EMBL" id="JACVVK020000052">
    <property type="protein sequence ID" value="KAK7498296.1"/>
    <property type="molecule type" value="Genomic_DNA"/>
</dbReference>
<dbReference type="AlphaFoldDB" id="A0ABD0LFN1"/>
<name>A0ABD0LFN1_9CAEN</name>
<dbReference type="Proteomes" id="UP001519460">
    <property type="component" value="Unassembled WGS sequence"/>
</dbReference>
<feature type="compositionally biased region" description="Polar residues" evidence="1">
    <location>
        <begin position="1"/>
        <end position="11"/>
    </location>
</feature>
<accession>A0ABD0LFN1</accession>
<evidence type="ECO:0000313" key="2">
    <source>
        <dbReference type="EMBL" id="KAK7498296.1"/>
    </source>
</evidence>
<keyword evidence="3" id="KW-1185">Reference proteome</keyword>
<protein>
    <submittedName>
        <fullName evidence="2">Uncharacterized protein</fullName>
    </submittedName>
</protein>
<evidence type="ECO:0000256" key="1">
    <source>
        <dbReference type="SAM" id="MobiDB-lite"/>
    </source>
</evidence>
<proteinExistence type="predicted"/>
<feature type="region of interest" description="Disordered" evidence="1">
    <location>
        <begin position="1"/>
        <end position="32"/>
    </location>
</feature>
<sequence>MRKPVSLTQLPETDATVGGGGHNRSMKLSEANSVTKSCGQRFQKMAGFSTGVGGCSNHSPRKCHRHWTPAGDQLGLSLVAELRHTNLDLRMRGMVTHPV</sequence>
<comment type="caution">
    <text evidence="2">The sequence shown here is derived from an EMBL/GenBank/DDBJ whole genome shotgun (WGS) entry which is preliminary data.</text>
</comment>
<organism evidence="2 3">
    <name type="scientific">Batillaria attramentaria</name>
    <dbReference type="NCBI Taxonomy" id="370345"/>
    <lineage>
        <taxon>Eukaryota</taxon>
        <taxon>Metazoa</taxon>
        <taxon>Spiralia</taxon>
        <taxon>Lophotrochozoa</taxon>
        <taxon>Mollusca</taxon>
        <taxon>Gastropoda</taxon>
        <taxon>Caenogastropoda</taxon>
        <taxon>Sorbeoconcha</taxon>
        <taxon>Cerithioidea</taxon>
        <taxon>Batillariidae</taxon>
        <taxon>Batillaria</taxon>
    </lineage>
</organism>
<reference evidence="2 3" key="1">
    <citation type="journal article" date="2023" name="Sci. Data">
        <title>Genome assembly of the Korean intertidal mud-creeper Batillaria attramentaria.</title>
        <authorList>
            <person name="Patra A.K."/>
            <person name="Ho P.T."/>
            <person name="Jun S."/>
            <person name="Lee S.J."/>
            <person name="Kim Y."/>
            <person name="Won Y.J."/>
        </authorList>
    </citation>
    <scope>NUCLEOTIDE SEQUENCE [LARGE SCALE GENOMIC DNA]</scope>
    <source>
        <strain evidence="2">Wonlab-2016</strain>
    </source>
</reference>
<gene>
    <name evidence="2" type="ORF">BaRGS_00010556</name>
</gene>
<evidence type="ECO:0000313" key="3">
    <source>
        <dbReference type="Proteomes" id="UP001519460"/>
    </source>
</evidence>